<dbReference type="EMBL" id="JBHFEH010000003">
    <property type="protein sequence ID" value="KAL2058207.1"/>
    <property type="molecule type" value="Genomic_DNA"/>
</dbReference>
<accession>A0ABR4BK70</accession>
<dbReference type="SUPFAM" id="SSF51445">
    <property type="entry name" value="(Trans)glycosidases"/>
    <property type="match status" value="1"/>
</dbReference>
<name>A0ABR4BK70_9LECA</name>
<dbReference type="InterPro" id="IPR017853">
    <property type="entry name" value="GH"/>
</dbReference>
<proteinExistence type="predicted"/>
<evidence type="ECO:0000313" key="3">
    <source>
        <dbReference type="Proteomes" id="UP001590951"/>
    </source>
</evidence>
<gene>
    <name evidence="2" type="ORF">ABVK25_001825</name>
</gene>
<dbReference type="Gene3D" id="3.20.20.80">
    <property type="entry name" value="Glycosidases"/>
    <property type="match status" value="1"/>
</dbReference>
<dbReference type="Proteomes" id="UP001590951">
    <property type="component" value="Unassembled WGS sequence"/>
</dbReference>
<protein>
    <recommendedName>
        <fullName evidence="1">GH18 domain-containing protein</fullName>
    </recommendedName>
</protein>
<dbReference type="PROSITE" id="PS51910">
    <property type="entry name" value="GH18_2"/>
    <property type="match status" value="1"/>
</dbReference>
<keyword evidence="3" id="KW-1185">Reference proteome</keyword>
<feature type="domain" description="GH18" evidence="1">
    <location>
        <begin position="1"/>
        <end position="97"/>
    </location>
</feature>
<sequence length="97" mass="11049">MLKPANWDTFVSSLRGNFKSDSSMTYYISAAPQRPIPDASIPLDAMLNIDYVWVQIYNNGDRNVEASGFLASMTNWSKKSRRRKWGWTETPKWGAGV</sequence>
<dbReference type="InterPro" id="IPR001223">
    <property type="entry name" value="Glyco_hydro18_cat"/>
</dbReference>
<evidence type="ECO:0000313" key="2">
    <source>
        <dbReference type="EMBL" id="KAL2058207.1"/>
    </source>
</evidence>
<organism evidence="2 3">
    <name type="scientific">Lepraria finkii</name>
    <dbReference type="NCBI Taxonomy" id="1340010"/>
    <lineage>
        <taxon>Eukaryota</taxon>
        <taxon>Fungi</taxon>
        <taxon>Dikarya</taxon>
        <taxon>Ascomycota</taxon>
        <taxon>Pezizomycotina</taxon>
        <taxon>Lecanoromycetes</taxon>
        <taxon>OSLEUM clade</taxon>
        <taxon>Lecanoromycetidae</taxon>
        <taxon>Lecanorales</taxon>
        <taxon>Lecanorineae</taxon>
        <taxon>Stereocaulaceae</taxon>
        <taxon>Lepraria</taxon>
    </lineage>
</organism>
<reference evidence="2 3" key="1">
    <citation type="submission" date="2024-09" db="EMBL/GenBank/DDBJ databases">
        <title>Rethinking Asexuality: The Enigmatic Case of Functional Sexual Genes in Lepraria (Stereocaulaceae).</title>
        <authorList>
            <person name="Doellman M."/>
            <person name="Sun Y."/>
            <person name="Barcenas-Pena A."/>
            <person name="Lumbsch H.T."/>
            <person name="Grewe F."/>
        </authorList>
    </citation>
    <scope>NUCLEOTIDE SEQUENCE [LARGE SCALE GENOMIC DNA]</scope>
    <source>
        <strain evidence="2 3">Grewe 0041</strain>
    </source>
</reference>
<evidence type="ECO:0000259" key="1">
    <source>
        <dbReference type="PROSITE" id="PS51910"/>
    </source>
</evidence>
<comment type="caution">
    <text evidence="2">The sequence shown here is derived from an EMBL/GenBank/DDBJ whole genome shotgun (WGS) entry which is preliminary data.</text>
</comment>